<feature type="domain" description="Glutaredoxin" evidence="1">
    <location>
        <begin position="5"/>
        <end position="62"/>
    </location>
</feature>
<reference evidence="2 3" key="1">
    <citation type="submission" date="2021-06" db="EMBL/GenBank/DDBJ databases">
        <title>Bacillus sp. RD4P76, an endophyte from a halophyte.</title>
        <authorList>
            <person name="Sun J.-Q."/>
        </authorList>
    </citation>
    <scope>NUCLEOTIDE SEQUENCE [LARGE SCALE GENOMIC DNA]</scope>
    <source>
        <strain evidence="2 3">CGMCC 1.15917</strain>
    </source>
</reference>
<keyword evidence="3" id="KW-1185">Reference proteome</keyword>
<proteinExistence type="predicted"/>
<dbReference type="InterPro" id="IPR002109">
    <property type="entry name" value="Glutaredoxin"/>
</dbReference>
<protein>
    <submittedName>
        <fullName evidence="2">Glutaredoxin family protein</fullName>
    </submittedName>
</protein>
<dbReference type="RefSeq" id="WP_217066197.1">
    <property type="nucleotide sequence ID" value="NZ_JAHQCS010000091.1"/>
</dbReference>
<gene>
    <name evidence="2" type="ORF">KS419_09810</name>
</gene>
<evidence type="ECO:0000259" key="1">
    <source>
        <dbReference type="Pfam" id="PF00462"/>
    </source>
</evidence>
<dbReference type="InterPro" id="IPR051548">
    <property type="entry name" value="Grx-like_ET"/>
</dbReference>
<accession>A0ABS6JEE0</accession>
<dbReference type="CDD" id="cd02976">
    <property type="entry name" value="NrdH"/>
    <property type="match status" value="1"/>
</dbReference>
<dbReference type="PROSITE" id="PS51354">
    <property type="entry name" value="GLUTAREDOXIN_2"/>
    <property type="match status" value="1"/>
</dbReference>
<comment type="caution">
    <text evidence="2">The sequence shown here is derived from an EMBL/GenBank/DDBJ whole genome shotgun (WGS) entry which is preliminary data.</text>
</comment>
<dbReference type="EMBL" id="JAHQCS010000091">
    <property type="protein sequence ID" value="MBU9712034.1"/>
    <property type="molecule type" value="Genomic_DNA"/>
</dbReference>
<name>A0ABS6JEE0_9BACI</name>
<dbReference type="Proteomes" id="UP000784880">
    <property type="component" value="Unassembled WGS sequence"/>
</dbReference>
<dbReference type="PANTHER" id="PTHR34386:SF1">
    <property type="entry name" value="GLUTAREDOXIN-LIKE PROTEIN NRDH"/>
    <property type="match status" value="1"/>
</dbReference>
<evidence type="ECO:0000313" key="3">
    <source>
        <dbReference type="Proteomes" id="UP000784880"/>
    </source>
</evidence>
<evidence type="ECO:0000313" key="2">
    <source>
        <dbReference type="EMBL" id="MBU9712034.1"/>
    </source>
</evidence>
<dbReference type="PANTHER" id="PTHR34386">
    <property type="entry name" value="GLUTAREDOXIN"/>
    <property type="match status" value="1"/>
</dbReference>
<sequence>MSKQVIVYSADGCVECTYVKQMLEDEGVPFEVRDIMANKEYREEVEKFGFMGIPVTVVGEKAVKGFTPELKGLIEEVKS</sequence>
<dbReference type="Pfam" id="PF00462">
    <property type="entry name" value="Glutaredoxin"/>
    <property type="match status" value="1"/>
</dbReference>
<organism evidence="2 3">
    <name type="scientific">Evansella tamaricis</name>
    <dbReference type="NCBI Taxonomy" id="2069301"/>
    <lineage>
        <taxon>Bacteria</taxon>
        <taxon>Bacillati</taxon>
        <taxon>Bacillota</taxon>
        <taxon>Bacilli</taxon>
        <taxon>Bacillales</taxon>
        <taxon>Bacillaceae</taxon>
        <taxon>Evansella</taxon>
    </lineage>
</organism>